<gene>
    <name evidence="8" type="ORF">EET67_14300</name>
</gene>
<dbReference type="PIRSF" id="PIRSF036490">
    <property type="entry name" value="Aldedh_dupl"/>
    <property type="match status" value="1"/>
</dbReference>
<dbReference type="InterPro" id="IPR029510">
    <property type="entry name" value="Ald_DH_CS_GLU"/>
</dbReference>
<keyword evidence="2 6" id="KW-0560">Oxidoreductase</keyword>
<evidence type="ECO:0000256" key="3">
    <source>
        <dbReference type="ARBA" id="ARBA00023097"/>
    </source>
</evidence>
<dbReference type="AlphaFoldDB" id="A0A432V4I3"/>
<dbReference type="Pfam" id="PF00171">
    <property type="entry name" value="Aldedh"/>
    <property type="match status" value="2"/>
</dbReference>
<evidence type="ECO:0000313" key="8">
    <source>
        <dbReference type="EMBL" id="RUM97038.1"/>
    </source>
</evidence>
<reference evidence="8 9" key="1">
    <citation type="submission" date="2018-11" db="EMBL/GenBank/DDBJ databases">
        <title>Pseudaminobacter arsenicus sp. nov., an arsenic-resistant bacterium isolated from arsenic-rich aquifers.</title>
        <authorList>
            <person name="Mu Y."/>
        </authorList>
    </citation>
    <scope>NUCLEOTIDE SEQUENCE [LARGE SCALE GENOMIC DNA]</scope>
    <source>
        <strain evidence="8 9">CB3</strain>
    </source>
</reference>
<dbReference type="OrthoDB" id="9812625at2"/>
<dbReference type="SUPFAM" id="SSF53720">
    <property type="entry name" value="ALDH-like"/>
    <property type="match status" value="2"/>
</dbReference>
<keyword evidence="3" id="KW-0558">Oxidation</keyword>
<evidence type="ECO:0000256" key="6">
    <source>
        <dbReference type="RuleBase" id="RU003345"/>
    </source>
</evidence>
<dbReference type="InterPro" id="IPR015590">
    <property type="entry name" value="Aldehyde_DH_dom"/>
</dbReference>
<dbReference type="InterPro" id="IPR016162">
    <property type="entry name" value="Ald_DH_N"/>
</dbReference>
<dbReference type="PROSITE" id="PS00687">
    <property type="entry name" value="ALDEHYDE_DEHYDR_GLU"/>
    <property type="match status" value="1"/>
</dbReference>
<sequence length="791" mass="84256">MNILERYAAMDYDAAPEARNEADAWVAGRDFSTSLFIGGAWRAAASGATFATHEPATGKLLASVSDASTADIDAAVSAAAKALPKWRARSGYERAKVLYAIGRAMQRHQRLFAVLESIDNGKPIRESRDIDVPLAIRHFIHHAGWAQALTREFPDRKPVGVVGQIIPWNFPLLMLAWKIAPALAAGCTLVLKPAEYTPLTAILFAEVCQRAGVPKGVVNIVPGGPAAGEAIVNHPGVQKIAFTGSSEVGKIIRKATAGTGKKLSLELGGKSAFLVFEDADLDSAVEGLVDGIWFNQGQVCCAGSRLLAQESVAEAFFAKVKTRMSRLRVGNPLDKNTDIGPLVNRVQLERVRGMVAEGASQGAECWQPDCALPASGHFYPPTLATSVAPANILAQEEVFGPVLAAMSFRSTEEAIELANNTRYGLAASVWSENVNLALHVAPQLKAGVVWINGTNMLDAACGFGGFRESGFGREGGREGMLEYLVEDLPLGATIKPTSRPKIAGDGDTESPAIDRTAKLFIGGKQVRPDGNYSLAVADAKARLAGEVGLGNRKDIRDAVAAARKGTAWSEATGYNRSQVLYYLAENLAARADEFTRRLARLTGSNAKAAAEEVELSIERLFYFAGMADKYEGRVHAPPSRTVTLALNEPVGVLGIVCGDDAPLLGLISLCAPALAMGNRVVLVPSERHPLLATDLYQVIETSDLPAGAINIVTGKSAELAAVLARHDDVDGLWCVADADSCKQAEAESAGNLKRVWTSGGRKVDWRSDLVAGDTFLRRAVEIKNVWVPYGD</sequence>
<dbReference type="CDD" id="cd07111">
    <property type="entry name" value="ALDH_F16"/>
    <property type="match status" value="1"/>
</dbReference>
<name>A0A432V4I3_9HYPH</name>
<comment type="caution">
    <text evidence="8">The sequence shown here is derived from an EMBL/GenBank/DDBJ whole genome shotgun (WGS) entry which is preliminary data.</text>
</comment>
<dbReference type="Gene3D" id="3.40.309.10">
    <property type="entry name" value="Aldehyde Dehydrogenase, Chain A, domain 2"/>
    <property type="match status" value="1"/>
</dbReference>
<feature type="domain" description="Aldehyde dehydrogenase" evidence="7">
    <location>
        <begin position="540"/>
        <end position="758"/>
    </location>
</feature>
<evidence type="ECO:0000256" key="5">
    <source>
        <dbReference type="PROSITE-ProRule" id="PRU10007"/>
    </source>
</evidence>
<proteinExistence type="inferred from homology"/>
<keyword evidence="9" id="KW-1185">Reference proteome</keyword>
<comment type="similarity">
    <text evidence="1 4 6">Belongs to the aldehyde dehydrogenase family.</text>
</comment>
<dbReference type="PANTHER" id="PTHR11699">
    <property type="entry name" value="ALDEHYDE DEHYDROGENASE-RELATED"/>
    <property type="match status" value="1"/>
</dbReference>
<evidence type="ECO:0000259" key="7">
    <source>
        <dbReference type="Pfam" id="PF00171"/>
    </source>
</evidence>
<dbReference type="Proteomes" id="UP000281647">
    <property type="component" value="Unassembled WGS sequence"/>
</dbReference>
<accession>A0A432V4I3</accession>
<dbReference type="EMBL" id="RKST01000014">
    <property type="protein sequence ID" value="RUM97038.1"/>
    <property type="molecule type" value="Genomic_DNA"/>
</dbReference>
<dbReference type="FunFam" id="3.40.309.10:FF:000012">
    <property type="entry name" value="Betaine aldehyde dehydrogenase"/>
    <property type="match status" value="1"/>
</dbReference>
<dbReference type="InterPro" id="IPR011408">
    <property type="entry name" value="Aldehyde_DH"/>
</dbReference>
<feature type="domain" description="Aldehyde dehydrogenase" evidence="7">
    <location>
        <begin position="41"/>
        <end position="484"/>
    </location>
</feature>
<dbReference type="Gene3D" id="3.40.605.10">
    <property type="entry name" value="Aldehyde Dehydrogenase, Chain A, domain 1"/>
    <property type="match status" value="2"/>
</dbReference>
<dbReference type="GO" id="GO:0016620">
    <property type="term" value="F:oxidoreductase activity, acting on the aldehyde or oxo group of donors, NAD or NADP as acceptor"/>
    <property type="evidence" value="ECO:0007669"/>
    <property type="project" value="UniProtKB-UniRule"/>
</dbReference>
<evidence type="ECO:0000256" key="2">
    <source>
        <dbReference type="ARBA" id="ARBA00023002"/>
    </source>
</evidence>
<dbReference type="InterPro" id="IPR016163">
    <property type="entry name" value="Ald_DH_C"/>
</dbReference>
<dbReference type="RefSeq" id="WP_128627211.1">
    <property type="nucleotide sequence ID" value="NZ_RKST01000014.1"/>
</dbReference>
<protein>
    <submittedName>
        <fullName evidence="8">Aldehyde dehydrogenase family protein</fullName>
    </submittedName>
</protein>
<evidence type="ECO:0000256" key="4">
    <source>
        <dbReference type="PIRNR" id="PIRNR036490"/>
    </source>
</evidence>
<dbReference type="InterPro" id="IPR016161">
    <property type="entry name" value="Ald_DH/histidinol_DH"/>
</dbReference>
<evidence type="ECO:0000256" key="1">
    <source>
        <dbReference type="ARBA" id="ARBA00009986"/>
    </source>
</evidence>
<feature type="active site" evidence="5">
    <location>
        <position position="266"/>
    </location>
</feature>
<evidence type="ECO:0000313" key="9">
    <source>
        <dbReference type="Proteomes" id="UP000281647"/>
    </source>
</evidence>
<organism evidence="8 9">
    <name type="scientific">Borborobacter arsenicus</name>
    <dbReference type="NCBI Taxonomy" id="1851146"/>
    <lineage>
        <taxon>Bacteria</taxon>
        <taxon>Pseudomonadati</taxon>
        <taxon>Pseudomonadota</taxon>
        <taxon>Alphaproteobacteria</taxon>
        <taxon>Hyphomicrobiales</taxon>
        <taxon>Phyllobacteriaceae</taxon>
        <taxon>Borborobacter</taxon>
    </lineage>
</organism>
<dbReference type="FunFam" id="3.40.605.10:FF:000007">
    <property type="entry name" value="NAD/NADP-dependent betaine aldehyde dehydrogenase"/>
    <property type="match status" value="1"/>
</dbReference>